<proteinExistence type="inferred from homology"/>
<dbReference type="Proteomes" id="UP001500571">
    <property type="component" value="Unassembled WGS sequence"/>
</dbReference>
<evidence type="ECO:0000313" key="4">
    <source>
        <dbReference type="Proteomes" id="UP001500571"/>
    </source>
</evidence>
<keyword evidence="4" id="KW-1185">Reference proteome</keyword>
<comment type="similarity">
    <text evidence="1 2">Belongs to the phD/YefM antitoxin family.</text>
</comment>
<sequence length="84" mass="9416">MESISHRELRNESGRILKAVAAGESFTITNNGEPVAMIVPLGDRRLGLPLSRPARRRGGWSELPLYESEETIQGMIDDLREDRP</sequence>
<name>A0ABN2QI72_9ACTN</name>
<dbReference type="NCBIfam" id="TIGR01552">
    <property type="entry name" value="phd_fam"/>
    <property type="match status" value="1"/>
</dbReference>
<reference evidence="3 4" key="1">
    <citation type="journal article" date="2019" name="Int. J. Syst. Evol. Microbiol.">
        <title>The Global Catalogue of Microorganisms (GCM) 10K type strain sequencing project: providing services to taxonomists for standard genome sequencing and annotation.</title>
        <authorList>
            <consortium name="The Broad Institute Genomics Platform"/>
            <consortium name="The Broad Institute Genome Sequencing Center for Infectious Disease"/>
            <person name="Wu L."/>
            <person name="Ma J."/>
        </authorList>
    </citation>
    <scope>NUCLEOTIDE SEQUENCE [LARGE SCALE GENOMIC DNA]</scope>
    <source>
        <strain evidence="3 4">JCM 15309</strain>
    </source>
</reference>
<comment type="function">
    <text evidence="2">Antitoxin component of a type II toxin-antitoxin (TA) system.</text>
</comment>
<evidence type="ECO:0000256" key="1">
    <source>
        <dbReference type="ARBA" id="ARBA00009981"/>
    </source>
</evidence>
<protein>
    <recommendedName>
        <fullName evidence="2">Antitoxin</fullName>
    </recommendedName>
</protein>
<dbReference type="EMBL" id="BAAAPB010000001">
    <property type="protein sequence ID" value="GAA1952917.1"/>
    <property type="molecule type" value="Genomic_DNA"/>
</dbReference>
<dbReference type="Gene3D" id="3.40.1620.10">
    <property type="entry name" value="YefM-like domain"/>
    <property type="match status" value="1"/>
</dbReference>
<evidence type="ECO:0000256" key="2">
    <source>
        <dbReference type="RuleBase" id="RU362080"/>
    </source>
</evidence>
<dbReference type="InterPro" id="IPR036165">
    <property type="entry name" value="YefM-like_sf"/>
</dbReference>
<organism evidence="3 4">
    <name type="scientific">Nocardioides panacihumi</name>
    <dbReference type="NCBI Taxonomy" id="400774"/>
    <lineage>
        <taxon>Bacteria</taxon>
        <taxon>Bacillati</taxon>
        <taxon>Actinomycetota</taxon>
        <taxon>Actinomycetes</taxon>
        <taxon>Propionibacteriales</taxon>
        <taxon>Nocardioidaceae</taxon>
        <taxon>Nocardioides</taxon>
    </lineage>
</organism>
<dbReference type="InterPro" id="IPR006442">
    <property type="entry name" value="Antitoxin_Phd/YefM"/>
</dbReference>
<gene>
    <name evidence="3" type="ORF">GCM10009798_10150</name>
</gene>
<evidence type="ECO:0000313" key="3">
    <source>
        <dbReference type="EMBL" id="GAA1952917.1"/>
    </source>
</evidence>
<dbReference type="RefSeq" id="WP_344043057.1">
    <property type="nucleotide sequence ID" value="NZ_BAAAPB010000001.1"/>
</dbReference>
<accession>A0ABN2QI72</accession>
<comment type="caution">
    <text evidence="3">The sequence shown here is derived from an EMBL/GenBank/DDBJ whole genome shotgun (WGS) entry which is preliminary data.</text>
</comment>
<dbReference type="SUPFAM" id="SSF143120">
    <property type="entry name" value="YefM-like"/>
    <property type="match status" value="1"/>
</dbReference>
<dbReference type="Pfam" id="PF02604">
    <property type="entry name" value="PhdYeFM_antitox"/>
    <property type="match status" value="1"/>
</dbReference>